<dbReference type="EMBL" id="CAJQZP010000982">
    <property type="protein sequence ID" value="CAG5006549.1"/>
    <property type="molecule type" value="Genomic_DNA"/>
</dbReference>
<comment type="caution">
    <text evidence="1">The sequence shown here is derived from an EMBL/GenBank/DDBJ whole genome shotgun (WGS) entry which is preliminary data.</text>
</comment>
<keyword evidence="2" id="KW-1185">Reference proteome</keyword>
<accession>A0A8S3XD87</accession>
<organism evidence="1 2">
    <name type="scientific">Parnassius apollo</name>
    <name type="common">Apollo butterfly</name>
    <name type="synonym">Papilio apollo</name>
    <dbReference type="NCBI Taxonomy" id="110799"/>
    <lineage>
        <taxon>Eukaryota</taxon>
        <taxon>Metazoa</taxon>
        <taxon>Ecdysozoa</taxon>
        <taxon>Arthropoda</taxon>
        <taxon>Hexapoda</taxon>
        <taxon>Insecta</taxon>
        <taxon>Pterygota</taxon>
        <taxon>Neoptera</taxon>
        <taxon>Endopterygota</taxon>
        <taxon>Lepidoptera</taxon>
        <taxon>Glossata</taxon>
        <taxon>Ditrysia</taxon>
        <taxon>Papilionoidea</taxon>
        <taxon>Papilionidae</taxon>
        <taxon>Parnassiinae</taxon>
        <taxon>Parnassini</taxon>
        <taxon>Parnassius</taxon>
        <taxon>Parnassius</taxon>
    </lineage>
</organism>
<dbReference type="AlphaFoldDB" id="A0A8S3XD87"/>
<evidence type="ECO:0000313" key="2">
    <source>
        <dbReference type="Proteomes" id="UP000691718"/>
    </source>
</evidence>
<dbReference type="Proteomes" id="UP000691718">
    <property type="component" value="Unassembled WGS sequence"/>
</dbReference>
<sequence length="93" mass="10551">MRELLNTFNTDYEALLLHNENLRLGATTSPSCLDALAPASWCRTAQRVELLSCTSAREPLRRTALDSDSMQRGVAKHLHQRRYQNGWEIAVLP</sequence>
<reference evidence="1" key="1">
    <citation type="submission" date="2021-04" db="EMBL/GenBank/DDBJ databases">
        <authorList>
            <person name="Tunstrom K."/>
        </authorList>
    </citation>
    <scope>NUCLEOTIDE SEQUENCE</scope>
</reference>
<name>A0A8S3XD87_PARAO</name>
<proteinExistence type="predicted"/>
<evidence type="ECO:0000313" key="1">
    <source>
        <dbReference type="EMBL" id="CAG5006549.1"/>
    </source>
</evidence>
<gene>
    <name evidence="1" type="ORF">PAPOLLO_LOCUS14769</name>
</gene>
<protein>
    <submittedName>
        <fullName evidence="1">(apollo) hypothetical protein</fullName>
    </submittedName>
</protein>